<keyword evidence="2" id="KW-0472">Membrane</keyword>
<proteinExistence type="predicted"/>
<gene>
    <name evidence="3" type="ORF">JKK62_16265</name>
</gene>
<feature type="compositionally biased region" description="Low complexity" evidence="1">
    <location>
        <begin position="58"/>
        <end position="84"/>
    </location>
</feature>
<evidence type="ECO:0000256" key="2">
    <source>
        <dbReference type="SAM" id="Phobius"/>
    </source>
</evidence>
<sequence>MAKNCKFCGTPLEDWMVFCDNCGKRQDGAFSNAQPPVQQQPQRPQQPYQPAQRPPQPYRKQYQQQPYQQSITPRQPAPQGYQAPQPKKTNVGLIIGIVAGSVTLLIVLIVIAVIFFFSGILTPNTPPLPVPTQLYTVPAATKATDKPTEAETEQPTEKATEKPTEKQTEKPTEKPEPATEKPKIDTDNVGDPSVNDFSQWFLKATDSGMPYDADTIFSNSKINGEWKAIFMYSETGVNELSKVNIEAGDHAVTVTVKHKYVSVNGGDYMNDSTPDTSFDGAADNGSLTAYSNSGKLEIWFFWEYEGKQYGLGTFTNPSGEKASVGLMRP</sequence>
<feature type="region of interest" description="Disordered" evidence="1">
    <location>
        <begin position="141"/>
        <end position="192"/>
    </location>
</feature>
<accession>A0A934WUI2</accession>
<evidence type="ECO:0000313" key="4">
    <source>
        <dbReference type="Proteomes" id="UP000633365"/>
    </source>
</evidence>
<protein>
    <recommendedName>
        <fullName evidence="5">Zinc ribbon domain-containing protein</fullName>
    </recommendedName>
</protein>
<dbReference type="AlphaFoldDB" id="A0A934WUI2"/>
<feature type="region of interest" description="Disordered" evidence="1">
    <location>
        <begin position="29"/>
        <end position="84"/>
    </location>
</feature>
<organism evidence="3 4">
    <name type="scientific">Ruminococcus difficilis</name>
    <dbReference type="NCBI Taxonomy" id="2763069"/>
    <lineage>
        <taxon>Bacteria</taxon>
        <taxon>Bacillati</taxon>
        <taxon>Bacillota</taxon>
        <taxon>Clostridia</taxon>
        <taxon>Eubacteriales</taxon>
        <taxon>Oscillospiraceae</taxon>
        <taxon>Ruminococcus</taxon>
    </lineage>
</organism>
<dbReference type="Proteomes" id="UP000633365">
    <property type="component" value="Unassembled WGS sequence"/>
</dbReference>
<evidence type="ECO:0008006" key="5">
    <source>
        <dbReference type="Google" id="ProtNLM"/>
    </source>
</evidence>
<comment type="caution">
    <text evidence="3">The sequence shown here is derived from an EMBL/GenBank/DDBJ whole genome shotgun (WGS) entry which is preliminary data.</text>
</comment>
<feature type="compositionally biased region" description="Basic and acidic residues" evidence="1">
    <location>
        <begin position="143"/>
        <end position="186"/>
    </location>
</feature>
<dbReference type="RefSeq" id="WP_201428851.1">
    <property type="nucleotide sequence ID" value="NZ_JAEQMG010000186.1"/>
</dbReference>
<reference evidence="3" key="1">
    <citation type="submission" date="2021-01" db="EMBL/GenBank/DDBJ databases">
        <title>Genome public.</title>
        <authorList>
            <person name="Liu C."/>
            <person name="Sun Q."/>
        </authorList>
    </citation>
    <scope>NUCLEOTIDE SEQUENCE</scope>
    <source>
        <strain evidence="3">M6</strain>
    </source>
</reference>
<name>A0A934WUI2_9FIRM</name>
<evidence type="ECO:0000256" key="1">
    <source>
        <dbReference type="SAM" id="MobiDB-lite"/>
    </source>
</evidence>
<keyword evidence="4" id="KW-1185">Reference proteome</keyword>
<keyword evidence="2" id="KW-0812">Transmembrane</keyword>
<feature type="compositionally biased region" description="Low complexity" evidence="1">
    <location>
        <begin position="34"/>
        <end position="51"/>
    </location>
</feature>
<evidence type="ECO:0000313" key="3">
    <source>
        <dbReference type="EMBL" id="MBK6090178.1"/>
    </source>
</evidence>
<feature type="transmembrane region" description="Helical" evidence="2">
    <location>
        <begin position="91"/>
        <end position="117"/>
    </location>
</feature>
<dbReference type="EMBL" id="JAEQMG010000186">
    <property type="protein sequence ID" value="MBK6090178.1"/>
    <property type="molecule type" value="Genomic_DNA"/>
</dbReference>
<keyword evidence="2" id="KW-1133">Transmembrane helix</keyword>